<protein>
    <submittedName>
        <fullName evidence="12">Uncharacterized protein</fullName>
    </submittedName>
</protein>
<dbReference type="Pfam" id="PF00636">
    <property type="entry name" value="Ribonuclease_3"/>
    <property type="match status" value="1"/>
</dbReference>
<dbReference type="PANTHER" id="PTHR14950:SF49">
    <property type="entry name" value="RIBONUCLEASE 3-LIKE PROTEIN 2-RELATED"/>
    <property type="match status" value="1"/>
</dbReference>
<dbReference type="SMART" id="SM00535">
    <property type="entry name" value="RIBOc"/>
    <property type="match status" value="1"/>
</dbReference>
<reference evidence="12 13" key="1">
    <citation type="submission" date="2023-10" db="EMBL/GenBank/DDBJ databases">
        <title>Chromosome-scale genome assembly provides insights into flower coloration mechanisms of Canna indica.</title>
        <authorList>
            <person name="Li C."/>
        </authorList>
    </citation>
    <scope>NUCLEOTIDE SEQUENCE [LARGE SCALE GENOMIC DNA]</scope>
    <source>
        <tissue evidence="12">Flower</tissue>
    </source>
</reference>
<dbReference type="AlphaFoldDB" id="A0AAQ3KI82"/>
<evidence type="ECO:0000256" key="2">
    <source>
        <dbReference type="ARBA" id="ARBA00001946"/>
    </source>
</evidence>
<evidence type="ECO:0000313" key="12">
    <source>
        <dbReference type="EMBL" id="WOL09348.1"/>
    </source>
</evidence>
<evidence type="ECO:0000256" key="5">
    <source>
        <dbReference type="ARBA" id="ARBA00022759"/>
    </source>
</evidence>
<keyword evidence="4" id="KW-0479">Metal-binding</keyword>
<organism evidence="12 13">
    <name type="scientific">Canna indica</name>
    <name type="common">Indian-shot</name>
    <dbReference type="NCBI Taxonomy" id="4628"/>
    <lineage>
        <taxon>Eukaryota</taxon>
        <taxon>Viridiplantae</taxon>
        <taxon>Streptophyta</taxon>
        <taxon>Embryophyta</taxon>
        <taxon>Tracheophyta</taxon>
        <taxon>Spermatophyta</taxon>
        <taxon>Magnoliopsida</taxon>
        <taxon>Liliopsida</taxon>
        <taxon>Zingiberales</taxon>
        <taxon>Cannaceae</taxon>
        <taxon>Canna</taxon>
    </lineage>
</organism>
<dbReference type="PROSITE" id="PS50137">
    <property type="entry name" value="DS_RBD"/>
    <property type="match status" value="2"/>
</dbReference>
<dbReference type="CDD" id="cd00593">
    <property type="entry name" value="RIBOc"/>
    <property type="match status" value="1"/>
</dbReference>
<keyword evidence="6" id="KW-0378">Hydrolase</keyword>
<keyword evidence="8 9" id="KW-0694">RNA-binding</keyword>
<dbReference type="GO" id="GO:0030422">
    <property type="term" value="P:siRNA processing"/>
    <property type="evidence" value="ECO:0007669"/>
    <property type="project" value="TreeGrafter"/>
</dbReference>
<feature type="domain" description="RNase III" evidence="11">
    <location>
        <begin position="19"/>
        <end position="168"/>
    </location>
</feature>
<dbReference type="PROSITE" id="PS50142">
    <property type="entry name" value="RNASE_3_2"/>
    <property type="match status" value="1"/>
</dbReference>
<dbReference type="SUPFAM" id="SSF69065">
    <property type="entry name" value="RNase III domain-like"/>
    <property type="match status" value="1"/>
</dbReference>
<dbReference type="GO" id="GO:0004525">
    <property type="term" value="F:ribonuclease III activity"/>
    <property type="evidence" value="ECO:0007669"/>
    <property type="project" value="InterPro"/>
</dbReference>
<keyword evidence="13" id="KW-1185">Reference proteome</keyword>
<dbReference type="InterPro" id="IPR036389">
    <property type="entry name" value="RNase_III_sf"/>
</dbReference>
<comment type="cofactor">
    <cofactor evidence="1">
        <name>Mn(2+)</name>
        <dbReference type="ChEBI" id="CHEBI:29035"/>
    </cofactor>
</comment>
<feature type="domain" description="DRBM" evidence="10">
    <location>
        <begin position="283"/>
        <end position="356"/>
    </location>
</feature>
<evidence type="ECO:0000256" key="3">
    <source>
        <dbReference type="ARBA" id="ARBA00022722"/>
    </source>
</evidence>
<dbReference type="Gene3D" id="1.10.1520.10">
    <property type="entry name" value="Ribonuclease III domain"/>
    <property type="match status" value="1"/>
</dbReference>
<dbReference type="SMART" id="SM00358">
    <property type="entry name" value="DSRM"/>
    <property type="match status" value="2"/>
</dbReference>
<dbReference type="GO" id="GO:0003723">
    <property type="term" value="F:RNA binding"/>
    <property type="evidence" value="ECO:0007669"/>
    <property type="project" value="UniProtKB-UniRule"/>
</dbReference>
<accession>A0AAQ3KI82</accession>
<proteinExistence type="predicted"/>
<dbReference type="InterPro" id="IPR000999">
    <property type="entry name" value="RNase_III_dom"/>
</dbReference>
<comment type="cofactor">
    <cofactor evidence="2">
        <name>Mg(2+)</name>
        <dbReference type="ChEBI" id="CHEBI:18420"/>
    </cofactor>
</comment>
<dbReference type="Pfam" id="PF00035">
    <property type="entry name" value="dsrm"/>
    <property type="match status" value="2"/>
</dbReference>
<dbReference type="PROSITE" id="PS00517">
    <property type="entry name" value="RNASE_3_1"/>
    <property type="match status" value="1"/>
</dbReference>
<dbReference type="Proteomes" id="UP001327560">
    <property type="component" value="Chromosome 5"/>
</dbReference>
<sequence length="361" mass="40076">MPSISKMRAAEGGGMAAALGEIEGLLGYSFRKPSLLTEALTHSSFADTDNPSYQRLEFVGDSALSLAFTNFLYLNNPDLGPGALSVLRAANISTEKLARVAVRHRLYRFLRCNSSSLDQTVSEFTKIVRMERDEDIGWMPYGGFTVKAPKVLADIVESLAAAVYLDSGFDLELLWKVFRGLLEPIITSENMDEQPVTTLYVLCQKQGKSIEFKNVRKGSLNVTNVFVDGKLVGTGFSEQNKIARLNAARDALQKFSTLQSGADDMEVNRLLTTGYEVLDEKDGSKKKLNELCAKKHWQKPLYKIEQEEGPAHSKSFICSVQVDSVDATYITFGEPRPRVKDAEHSAAFKMLSDLLHYFCSI</sequence>
<dbReference type="GO" id="GO:0046872">
    <property type="term" value="F:metal ion binding"/>
    <property type="evidence" value="ECO:0007669"/>
    <property type="project" value="UniProtKB-KW"/>
</dbReference>
<evidence type="ECO:0000259" key="10">
    <source>
        <dbReference type="PROSITE" id="PS50137"/>
    </source>
</evidence>
<name>A0AAQ3KI82_9LILI</name>
<evidence type="ECO:0000256" key="6">
    <source>
        <dbReference type="ARBA" id="ARBA00022801"/>
    </source>
</evidence>
<dbReference type="Gene3D" id="3.30.160.20">
    <property type="match status" value="2"/>
</dbReference>
<evidence type="ECO:0000256" key="9">
    <source>
        <dbReference type="PROSITE-ProRule" id="PRU00266"/>
    </source>
</evidence>
<dbReference type="GO" id="GO:0005737">
    <property type="term" value="C:cytoplasm"/>
    <property type="evidence" value="ECO:0007669"/>
    <property type="project" value="TreeGrafter"/>
</dbReference>
<evidence type="ECO:0000313" key="13">
    <source>
        <dbReference type="Proteomes" id="UP001327560"/>
    </source>
</evidence>
<dbReference type="SUPFAM" id="SSF54768">
    <property type="entry name" value="dsRNA-binding domain-like"/>
    <property type="match status" value="2"/>
</dbReference>
<dbReference type="EMBL" id="CP136894">
    <property type="protein sequence ID" value="WOL09348.1"/>
    <property type="molecule type" value="Genomic_DNA"/>
</dbReference>
<evidence type="ECO:0000256" key="1">
    <source>
        <dbReference type="ARBA" id="ARBA00001936"/>
    </source>
</evidence>
<dbReference type="InterPro" id="IPR014720">
    <property type="entry name" value="dsRBD_dom"/>
</dbReference>
<keyword evidence="3" id="KW-0540">Nuclease</keyword>
<dbReference type="PANTHER" id="PTHR14950">
    <property type="entry name" value="DICER-RELATED"/>
    <property type="match status" value="1"/>
</dbReference>
<keyword evidence="5" id="KW-0255">Endonuclease</keyword>
<evidence type="ECO:0000256" key="7">
    <source>
        <dbReference type="ARBA" id="ARBA00022842"/>
    </source>
</evidence>
<keyword evidence="7" id="KW-0460">Magnesium</keyword>
<evidence type="ECO:0000256" key="8">
    <source>
        <dbReference type="ARBA" id="ARBA00022884"/>
    </source>
</evidence>
<feature type="domain" description="DRBM" evidence="10">
    <location>
        <begin position="194"/>
        <end position="257"/>
    </location>
</feature>
<evidence type="ECO:0000259" key="11">
    <source>
        <dbReference type="PROSITE" id="PS50142"/>
    </source>
</evidence>
<evidence type="ECO:0000256" key="4">
    <source>
        <dbReference type="ARBA" id="ARBA00022723"/>
    </source>
</evidence>
<gene>
    <name evidence="12" type="ORF">Cni_G18101</name>
</gene>
<dbReference type="FunFam" id="1.10.1520.10:FF:000004">
    <property type="entry name" value="Endoribonuclease dicer-like 1"/>
    <property type="match status" value="1"/>
</dbReference>
<dbReference type="GO" id="GO:0005634">
    <property type="term" value="C:nucleus"/>
    <property type="evidence" value="ECO:0007669"/>
    <property type="project" value="TreeGrafter"/>
</dbReference>